<evidence type="ECO:0000313" key="1">
    <source>
        <dbReference type="EMBL" id="KAK8217535.1"/>
    </source>
</evidence>
<accession>A0ACC3SLC6</accession>
<sequence>MEFLKGCTTNLQTVDGYTSIEYNIYSVGKRGGSVIASESRAGEGAGTGHGVDNLQDFLLELRESGILTQSVPFRSELWTFGTLSEEAEHLLQGQQYPFVRSSKLEIAALSRSSQDSSELRSEQFIYGLFLSALEASLSLTLLESCGAVHLGPLTWIVPLGDNEISKNEAETSIDPGYVLLALQAHITQGGRLLLAPATTSTDLLPLSHSFATDIPLGSRRVLLAPSGAVAEIVNFPLSEGRKESGDTFQLNGHRERTAARARLSRQSNKEKWQSMVTRGLGQEIPFLEEDEKWVEVRITSHTQAAGHPDNLLACLWPASLCFGRYISTNMATDSIDALDWLQPETVIKHPLKVAEDWFTGSAERAQAALTAEKSRQLDEERDATLLRTSHGEGHPVSAASPLYPRAQEQVNASGIYPTPPDGMAPGASSDPNMPTITATDDGHPRQDSSDGNPQTGRRRSMASDMDFDPEPYRNNHADLFGDADEDENMFGGDDVNDADFSFFDDDGAPNFAGAGDSNDTEKRASVHMENNETLAARDGHVPTTAQQKPDPEDRTNVIEPSQTADSSEKTSLLTLHYEDGENESARTNVISPEASKDSLGFHDTEQAGVPRPVTPPLSPLSIKERLLPLPIPASQTKPESEALSLTRTRRDSNYDPVTFNQGFDSFAAKYGLHGRFASPGLARSKADSREEGSVEAISGRSNSLSIVLPEKRKRSRPNIPLFIKAHTVLEPVESGDEKAIIRTSGANNASSEEDSYTDDDSDAESSTVYAPVKPLKRKRDVEDHGIDPLTRSFGDLLSESESESTADDRGLSEADQVGLLDTLLVGDAQKDPSASDQAISSLVSQSGMDILGASVLPHQDLWEECFNWQGHDVVAVAQFIMQEASINAALGDLSDAVTSLDGLSPEQTVASILRTVRTIAQATTKQHLHALVDIDFTKLLSHNGNADQSAVTKMQPRPAPQRSMSRPGGAAATQSCLPIPTPMIRFQRADSTWEMLPLAVTFWEALGLEPTNGPKNVVAFAVYPSVDDLETVVEEHLSDIGSAYEGCKLGRYRLGDPQSSHPTGLVPVSVPTEMDALPFTTKLICNIQKACHELALKLADDAAKGAFEDVTIMVHMVNPFADPSMTKYICGCFWELYESFTTSIEDLGVSPKRNMVLHILPIGLIASQHTLVIPDAATLAQTARSIYDRCDSTTEPDYSSVWRFPASASIELVPPLPRKINFSLSPNPPPNLMAEANILHLAYSISRCGTWLSAAWTDISGRHQIYAAYPINSNDLQSTLAEVSDVTTSMMAHPHSVWRLFVAKPGSMTTPERRHWLDINQGNSRIAVACLDLDTDPILRVSPPEPPAAASDSKTQPGQGFLTPASTPQSAAPLTVSPNEAPTPTATGSGQSAPQSTAAPAEDQPPDPDTHLVDQTDESWGLTVPFPVTRQPSPYTYRRVLASGMLLKRGEVGAERLPSLGVDLVGIAVPKVEDGGAKTAQTAGGGSGGGPGSSGGNSGGSGGGNALQGGWLMGRTNDMVVRECLIWFRALGLLAKVRGVKGCKDGTVPWHVAMAVSGAKGLSGFVER</sequence>
<proteinExistence type="predicted"/>
<comment type="caution">
    <text evidence="1">The sequence shown here is derived from an EMBL/GenBank/DDBJ whole genome shotgun (WGS) entry which is preliminary data.</text>
</comment>
<organism evidence="1 2">
    <name type="scientific">Zalaria obscura</name>
    <dbReference type="NCBI Taxonomy" id="2024903"/>
    <lineage>
        <taxon>Eukaryota</taxon>
        <taxon>Fungi</taxon>
        <taxon>Dikarya</taxon>
        <taxon>Ascomycota</taxon>
        <taxon>Pezizomycotina</taxon>
        <taxon>Dothideomycetes</taxon>
        <taxon>Dothideomycetidae</taxon>
        <taxon>Dothideales</taxon>
        <taxon>Zalariaceae</taxon>
        <taxon>Zalaria</taxon>
    </lineage>
</organism>
<protein>
    <submittedName>
        <fullName evidence="1">Mediator of RNA polymerase II transcription subunit 13</fullName>
    </submittedName>
</protein>
<gene>
    <name evidence="1" type="primary">SSN2</name>
    <name evidence="1" type="ORF">M8818_001293</name>
</gene>
<name>A0ACC3SLC6_9PEZI</name>
<dbReference type="EMBL" id="JAMKPW020000005">
    <property type="protein sequence ID" value="KAK8217535.1"/>
    <property type="molecule type" value="Genomic_DNA"/>
</dbReference>
<dbReference type="Proteomes" id="UP001320706">
    <property type="component" value="Unassembled WGS sequence"/>
</dbReference>
<evidence type="ECO:0000313" key="2">
    <source>
        <dbReference type="Proteomes" id="UP001320706"/>
    </source>
</evidence>
<keyword evidence="2" id="KW-1185">Reference proteome</keyword>
<reference evidence="1" key="1">
    <citation type="submission" date="2024-02" db="EMBL/GenBank/DDBJ databases">
        <title>Metagenome Assembled Genome of Zalaria obscura JY119.</title>
        <authorList>
            <person name="Vighnesh L."/>
            <person name="Jagadeeshwari U."/>
            <person name="Venkata Ramana C."/>
            <person name="Sasikala C."/>
        </authorList>
    </citation>
    <scope>NUCLEOTIDE SEQUENCE</scope>
    <source>
        <strain evidence="1">JY119</strain>
    </source>
</reference>